<evidence type="ECO:0000259" key="2">
    <source>
        <dbReference type="Pfam" id="PF07059"/>
    </source>
</evidence>
<feature type="domain" description="Protein ENHANCED DISEASE RESISTANCE 2 C-terminal" evidence="2">
    <location>
        <begin position="49"/>
        <end position="149"/>
    </location>
</feature>
<dbReference type="InterPro" id="IPR009769">
    <property type="entry name" value="EDR2_C"/>
</dbReference>
<evidence type="ECO:0000313" key="3">
    <source>
        <dbReference type="EMBL" id="KAG5176118.1"/>
    </source>
</evidence>
<feature type="region of interest" description="Disordered" evidence="1">
    <location>
        <begin position="1"/>
        <end position="42"/>
    </location>
</feature>
<dbReference type="EMBL" id="JAFCMP010000540">
    <property type="protein sequence ID" value="KAG5176118.1"/>
    <property type="molecule type" value="Genomic_DNA"/>
</dbReference>
<organism evidence="3 4">
    <name type="scientific">Tribonema minus</name>
    <dbReference type="NCBI Taxonomy" id="303371"/>
    <lineage>
        <taxon>Eukaryota</taxon>
        <taxon>Sar</taxon>
        <taxon>Stramenopiles</taxon>
        <taxon>Ochrophyta</taxon>
        <taxon>PX clade</taxon>
        <taxon>Xanthophyceae</taxon>
        <taxon>Tribonematales</taxon>
        <taxon>Tribonemataceae</taxon>
        <taxon>Tribonema</taxon>
    </lineage>
</organism>
<dbReference type="InterPro" id="IPR045096">
    <property type="entry name" value="EDR2-like"/>
</dbReference>
<accession>A0A835YT80</accession>
<dbReference type="PANTHER" id="PTHR12136:SF47">
    <property type="entry name" value="ENHANCED DISEASE RESISTANCE PROTEIN (DUF1336)"/>
    <property type="match status" value="1"/>
</dbReference>
<dbReference type="PANTHER" id="PTHR12136">
    <property type="entry name" value="ENHANCED DISEASE RESISTANCE-RELATED"/>
    <property type="match status" value="1"/>
</dbReference>
<reference evidence="3" key="1">
    <citation type="submission" date="2021-02" db="EMBL/GenBank/DDBJ databases">
        <title>First Annotated Genome of the Yellow-green Alga Tribonema minus.</title>
        <authorList>
            <person name="Mahan K.M."/>
        </authorList>
    </citation>
    <scope>NUCLEOTIDE SEQUENCE</scope>
    <source>
        <strain evidence="3">UTEX B ZZ1240</strain>
    </source>
</reference>
<protein>
    <recommendedName>
        <fullName evidence="2">Protein ENHANCED DISEASE RESISTANCE 2 C-terminal domain-containing protein</fullName>
    </recommendedName>
</protein>
<keyword evidence="4" id="KW-1185">Reference proteome</keyword>
<gene>
    <name evidence="3" type="ORF">JKP88DRAFT_203174</name>
</gene>
<evidence type="ECO:0000313" key="4">
    <source>
        <dbReference type="Proteomes" id="UP000664859"/>
    </source>
</evidence>
<comment type="caution">
    <text evidence="3">The sequence shown here is derived from an EMBL/GenBank/DDBJ whole genome shotgun (WGS) entry which is preliminary data.</text>
</comment>
<sequence>MRSRSLGVDRSQFAIGETAQPADSPCKRSRSVEVSPPPASDVSGGIRHSYAFHNSRFKLIPQIVDGPWVVRRAVGAVPCLLGTKVTTRYFRGEHYVETNVEVGSSVVAQRIIGCCRGYSGRIDVQLGVVLQGEEADTLPEELLGTVQFRWLQVDDPRGVVPLFD</sequence>
<dbReference type="Proteomes" id="UP000664859">
    <property type="component" value="Unassembled WGS sequence"/>
</dbReference>
<dbReference type="OrthoDB" id="9970435at2759"/>
<proteinExistence type="predicted"/>
<dbReference type="AlphaFoldDB" id="A0A835YT80"/>
<name>A0A835YT80_9STRA</name>
<evidence type="ECO:0000256" key="1">
    <source>
        <dbReference type="SAM" id="MobiDB-lite"/>
    </source>
</evidence>
<dbReference type="Pfam" id="PF07059">
    <property type="entry name" value="EDR2_C"/>
    <property type="match status" value="1"/>
</dbReference>